<keyword evidence="12" id="KW-0594">Phospholipid biosynthesis</keyword>
<comment type="pathway">
    <text evidence="2 12">Phospholipid metabolism; phosphatidylserine biosynthesis.</text>
</comment>
<comment type="subcellular location">
    <subcellularLocation>
        <location evidence="1 12">Endoplasmic reticulum membrane</location>
        <topology evidence="1 12">Multi-pass membrane protein</topology>
    </subcellularLocation>
</comment>
<dbReference type="STRING" id="318479.A0A0N4ULJ2"/>
<dbReference type="InterPro" id="IPR004277">
    <property type="entry name" value="PSS"/>
</dbReference>
<evidence type="ECO:0000313" key="14">
    <source>
        <dbReference type="Proteomes" id="UP000038040"/>
    </source>
</evidence>
<dbReference type="GO" id="GO:0006659">
    <property type="term" value="P:phosphatidylserine biosynthetic process"/>
    <property type="evidence" value="ECO:0007669"/>
    <property type="project" value="UniProtKB-UniRule"/>
</dbReference>
<keyword evidence="12" id="KW-0444">Lipid biosynthesis</keyword>
<keyword evidence="9 12" id="KW-0443">Lipid metabolism</keyword>
<protein>
    <recommendedName>
        <fullName evidence="12">Phosphatidylserine synthase</fullName>
        <ecNumber evidence="12">2.7.8.29</ecNumber>
    </recommendedName>
    <alternativeName>
        <fullName evidence="12">Serine-exchange enzyme</fullName>
    </alternativeName>
</protein>
<dbReference type="OrthoDB" id="10265393at2759"/>
<evidence type="ECO:0000256" key="5">
    <source>
        <dbReference type="ARBA" id="ARBA00022679"/>
    </source>
</evidence>
<comment type="similarity">
    <text evidence="4 12">Belongs to the phosphatidyl serine synthase family.</text>
</comment>
<comment type="catalytic activity">
    <reaction evidence="12">
        <text>a 1,2-diacyl-sn-glycero-3-phosphoethanolamine + L-serine = a 1,2-diacyl-sn-glycero-3-phospho-L-serine + ethanolamine</text>
        <dbReference type="Rhea" id="RHEA:27606"/>
        <dbReference type="ChEBI" id="CHEBI:33384"/>
        <dbReference type="ChEBI" id="CHEBI:57262"/>
        <dbReference type="ChEBI" id="CHEBI:57603"/>
        <dbReference type="ChEBI" id="CHEBI:64612"/>
        <dbReference type="EC" id="2.7.8.29"/>
    </reaction>
</comment>
<dbReference type="PANTHER" id="PTHR15362">
    <property type="entry name" value="PHOSPHATIDYLINOSITOL SYNTHASE"/>
    <property type="match status" value="1"/>
</dbReference>
<evidence type="ECO:0000256" key="3">
    <source>
        <dbReference type="ARBA" id="ARBA00005189"/>
    </source>
</evidence>
<dbReference type="GO" id="GO:0005789">
    <property type="term" value="C:endoplasmic reticulum membrane"/>
    <property type="evidence" value="ECO:0007669"/>
    <property type="project" value="UniProtKB-SubCell"/>
</dbReference>
<evidence type="ECO:0000256" key="12">
    <source>
        <dbReference type="RuleBase" id="RU368094"/>
    </source>
</evidence>
<feature type="transmembrane region" description="Helical" evidence="12">
    <location>
        <begin position="92"/>
        <end position="109"/>
    </location>
</feature>
<comment type="pathway">
    <text evidence="3">Lipid metabolism.</text>
</comment>
<feature type="transmembrane region" description="Helical" evidence="12">
    <location>
        <begin position="209"/>
        <end position="230"/>
    </location>
</feature>
<feature type="transmembrane region" description="Helical" evidence="12">
    <location>
        <begin position="149"/>
        <end position="169"/>
    </location>
</feature>
<keyword evidence="7 12" id="KW-0256">Endoplasmic reticulum</keyword>
<dbReference type="Proteomes" id="UP000274756">
    <property type="component" value="Unassembled WGS sequence"/>
</dbReference>
<feature type="transmembrane region" description="Helical" evidence="12">
    <location>
        <begin position="366"/>
        <end position="389"/>
    </location>
</feature>
<dbReference type="PANTHER" id="PTHR15362:SF39">
    <property type="entry name" value="PHOSPHATIDYLSERINE SYNTHASE"/>
    <property type="match status" value="1"/>
</dbReference>
<evidence type="ECO:0000256" key="2">
    <source>
        <dbReference type="ARBA" id="ARBA00004916"/>
    </source>
</evidence>
<keyword evidence="6 12" id="KW-0812">Transmembrane</keyword>
<evidence type="ECO:0000256" key="8">
    <source>
        <dbReference type="ARBA" id="ARBA00022989"/>
    </source>
</evidence>
<dbReference type="EMBL" id="UYYG01000068">
    <property type="protein sequence ID" value="VDN52610.1"/>
    <property type="molecule type" value="Genomic_DNA"/>
</dbReference>
<reference evidence="13 15" key="2">
    <citation type="submission" date="2018-11" db="EMBL/GenBank/DDBJ databases">
        <authorList>
            <consortium name="Pathogen Informatics"/>
        </authorList>
    </citation>
    <scope>NUCLEOTIDE SEQUENCE [LARGE SCALE GENOMIC DNA]</scope>
</reference>
<evidence type="ECO:0000256" key="6">
    <source>
        <dbReference type="ARBA" id="ARBA00022692"/>
    </source>
</evidence>
<feature type="transmembrane region" description="Helical" evidence="12">
    <location>
        <begin position="121"/>
        <end position="137"/>
    </location>
</feature>
<gene>
    <name evidence="13" type="ORF">DME_LOCUS2583</name>
</gene>
<keyword evidence="10 12" id="KW-0472">Membrane</keyword>
<feature type="transmembrane region" description="Helical" evidence="12">
    <location>
        <begin position="335"/>
        <end position="354"/>
    </location>
</feature>
<keyword evidence="15" id="KW-1185">Reference proteome</keyword>
<comment type="function">
    <text evidence="12">Catalyzes a base-exchange reaction in which the polar head group of phosphatidylethanolamine (PE) is replaced by L-serine.</text>
</comment>
<dbReference type="GO" id="GO:0106245">
    <property type="term" value="F:L-serine-phosphatidylethanolamine phosphatidyltransferase activity"/>
    <property type="evidence" value="ECO:0007669"/>
    <property type="project" value="UniProtKB-UniRule"/>
</dbReference>
<accession>A0A0N4ULJ2</accession>
<proteinExistence type="inferred from homology"/>
<evidence type="ECO:0000256" key="1">
    <source>
        <dbReference type="ARBA" id="ARBA00004477"/>
    </source>
</evidence>
<evidence type="ECO:0000256" key="9">
    <source>
        <dbReference type="ARBA" id="ARBA00023098"/>
    </source>
</evidence>
<dbReference type="AlphaFoldDB" id="A0A0N4ULJ2"/>
<dbReference type="UniPathway" id="UPA00948"/>
<evidence type="ECO:0000256" key="11">
    <source>
        <dbReference type="ARBA" id="ARBA00023264"/>
    </source>
</evidence>
<keyword evidence="8 12" id="KW-1133">Transmembrane helix</keyword>
<dbReference type="WBParaSite" id="DME_0000866801-mRNA-1">
    <property type="protein sequence ID" value="DME_0000866801-mRNA-1"/>
    <property type="gene ID" value="DME_0000866801"/>
</dbReference>
<feature type="transmembrane region" description="Helical" evidence="12">
    <location>
        <begin position="237"/>
        <end position="256"/>
    </location>
</feature>
<sequence length="502" mass="58624">MSLNRRHRRNLADATYETGINTSSEDLYHSDDHYQNTDSDYDVSDRTYANYSELRPSRHLSRRDIERINYRMINERVVEDVTIEFFYKPRTISVLVAICAFLLLPAFLLEDVFSDRNVLNGFLATFVLFIVISALAFPNGPFIRPHPVFWRIVFGISVTYVMLLQFALFQNFADIKSILKWLDPERLNKDKLDEKEYAINCSDVTLERMWSHVDIFAVAHFLGWAIKALLIRHSIICWYISIAWELTEVFFAHLLPNFQECWWDAIILDVLICNGLGIWVGIKCANFFEIRQFHWESVKDIKTTRGKFKRAVLQFTPESWIKVDWYKNCAIRRTLTIYSFVMIWLVSELNTFFLKHIFAVDTSHPLVSFRLALISFISAPTIRQFYMFATDPRIKRMGMQSWVYLAICVLEAAVCVKFGRPQLPPVKITLIVCWIAFMAFGTFACVWLSVWWVRASSLTKPVSVNGCMRQCYIDSSYENLGVIADDVKARRKKLNLFCTDSS</sequence>
<evidence type="ECO:0000256" key="4">
    <source>
        <dbReference type="ARBA" id="ARBA00008671"/>
    </source>
</evidence>
<feature type="transmembrane region" description="Helical" evidence="12">
    <location>
        <begin position="426"/>
        <end position="453"/>
    </location>
</feature>
<evidence type="ECO:0000256" key="7">
    <source>
        <dbReference type="ARBA" id="ARBA00022824"/>
    </source>
</evidence>
<evidence type="ECO:0000313" key="16">
    <source>
        <dbReference type="WBParaSite" id="DME_0000866801-mRNA-1"/>
    </source>
</evidence>
<keyword evidence="11 12" id="KW-1208">Phospholipid metabolism</keyword>
<feature type="transmembrane region" description="Helical" evidence="12">
    <location>
        <begin position="401"/>
        <end position="420"/>
    </location>
</feature>
<feature type="transmembrane region" description="Helical" evidence="12">
    <location>
        <begin position="262"/>
        <end position="282"/>
    </location>
</feature>
<dbReference type="Pfam" id="PF03034">
    <property type="entry name" value="PSS"/>
    <property type="match status" value="1"/>
</dbReference>
<dbReference type="EC" id="2.7.8.29" evidence="12"/>
<evidence type="ECO:0000313" key="15">
    <source>
        <dbReference type="Proteomes" id="UP000274756"/>
    </source>
</evidence>
<name>A0A0N4ULJ2_DRAME</name>
<evidence type="ECO:0000256" key="10">
    <source>
        <dbReference type="ARBA" id="ARBA00023136"/>
    </source>
</evidence>
<organism evidence="14 16">
    <name type="scientific">Dracunculus medinensis</name>
    <name type="common">Guinea worm</name>
    <dbReference type="NCBI Taxonomy" id="318479"/>
    <lineage>
        <taxon>Eukaryota</taxon>
        <taxon>Metazoa</taxon>
        <taxon>Ecdysozoa</taxon>
        <taxon>Nematoda</taxon>
        <taxon>Chromadorea</taxon>
        <taxon>Rhabditida</taxon>
        <taxon>Spirurina</taxon>
        <taxon>Dracunculoidea</taxon>
        <taxon>Dracunculidae</taxon>
        <taxon>Dracunculus</taxon>
    </lineage>
</organism>
<reference evidence="16" key="1">
    <citation type="submission" date="2017-02" db="UniProtKB">
        <authorList>
            <consortium name="WormBaseParasite"/>
        </authorList>
    </citation>
    <scope>IDENTIFICATION</scope>
</reference>
<keyword evidence="5 12" id="KW-0808">Transferase</keyword>
<evidence type="ECO:0000313" key="13">
    <source>
        <dbReference type="EMBL" id="VDN52610.1"/>
    </source>
</evidence>
<dbReference type="Proteomes" id="UP000038040">
    <property type="component" value="Unplaced"/>
</dbReference>